<evidence type="ECO:0000256" key="3">
    <source>
        <dbReference type="ARBA" id="ARBA00022942"/>
    </source>
</evidence>
<feature type="compositionally biased region" description="Acidic residues" evidence="4">
    <location>
        <begin position="746"/>
        <end position="755"/>
    </location>
</feature>
<dbReference type="OrthoDB" id="10252509at2759"/>
<feature type="region of interest" description="Disordered" evidence="4">
    <location>
        <begin position="1"/>
        <end position="35"/>
    </location>
</feature>
<keyword evidence="8" id="KW-1185">Reference proteome</keyword>
<evidence type="ECO:0000259" key="6">
    <source>
        <dbReference type="Pfam" id="PF18051"/>
    </source>
</evidence>
<dbReference type="GO" id="GO:0008540">
    <property type="term" value="C:proteasome regulatory particle, base subcomplex"/>
    <property type="evidence" value="ECO:0007669"/>
    <property type="project" value="TreeGrafter"/>
</dbReference>
<gene>
    <name evidence="7" type="ORF">EBH_0019230</name>
</gene>
<feature type="region of interest" description="Disordered" evidence="4">
    <location>
        <begin position="682"/>
        <end position="755"/>
    </location>
</feature>
<organism evidence="7 8">
    <name type="scientific">Eimeria brunetti</name>
    <dbReference type="NCBI Taxonomy" id="51314"/>
    <lineage>
        <taxon>Eukaryota</taxon>
        <taxon>Sar</taxon>
        <taxon>Alveolata</taxon>
        <taxon>Apicomplexa</taxon>
        <taxon>Conoidasida</taxon>
        <taxon>Coccidia</taxon>
        <taxon>Eucoccidiorida</taxon>
        <taxon>Eimeriorina</taxon>
        <taxon>Eimeriidae</taxon>
        <taxon>Eimeria</taxon>
    </lineage>
</organism>
<dbReference type="Pfam" id="PF17781">
    <property type="entry name" value="RPN1_RPN2_N"/>
    <property type="match status" value="1"/>
</dbReference>
<sequence length="1074" mass="115135">MAGEGENREAVKIAVPSKDPKKTGKKAKGVEEMTEDDKKIQENIELLVERTCDSDLEIVALALETLSRELKAATSSMTSVPKPLKFLMPHVDRLVDRYNQLPAKTTLKRDFAMVLSVTCTTLGDSRRLSLHFCLEAECKDVTSWGYEYLRNLSGQIAGAFTELQQQEALSGAEQQSTAAEADDTKSSATTDAVDLDGPSAAAKATNGVAKEAAAADKPTTGLASVTVPLPTVEQLLQLVEEIVPYYMQHNAEVDAIDLLTEVERPQSLLSLLDANNYQRVVAYLLSLSNYAASPEEALKVQMVAFDALMKQKQHFDAMRVALRLGDRALVDKVVKDCTDHLVLQQLALLLCRQRVDVEFEDEKLQRLVSGSKTSPFFRFLAKELDVLEPKEPEDVFKRHLEDPHGRRARLAGLESAQQNLASSFVNAFVNCGFGTDKLMTTDGNGWLYKNKDRGLLSTTASLGALCLWNVDEALQHLDKHQYSSDANIKAGALLGFGVASCNVRHECDAALALLKDHLEATEMTTETPLLKAAAAIGLGCAYAGSCREDVLELLTLAILDGSLPLECSAFASLSLGLCFVGSASADAAEAIITALMDRCTTAKGMDSPLGHFLSVGLGLVFLGTRDAAEGALCAVAALPHAAFSAAATRIIEGMAAAGSGDVLKVQRMLGVCAESRPEGYWKQKQRELNSEQHPEGAAPTSAAGTENGTTRADRAGSAAAGVRAASGSSASDSTSGATNTTNTTTVDDDEDHPDDTDQAVAVLNIALIAFAEETGAEMALRLYDHILQYADAHMKRAVPLAVALQHPSNPKPQLIDLLSKLSHDADPDTALNAIFAMGILGAGTNHSRIASLLRQLASYYGKDPSALFVVRLSQGLLYLGKGLLHLGALHSDRQVICRVALGALLIISYSALLMRHTILGKFHFMLYYLFPAVQPRWLVTVAERVEGTGADDKPDLALKAETAALAQDEAEAAGIDAAMETDGATNGKAPSVEGDEDLKMLPIPVRVGEAVDVVAQVGRQPKTITGFQTHTSPVLLNFSERAELATDEYLPVARVLEGIVLLRKNPEYQPPKAP</sequence>
<dbReference type="PIRSF" id="PIRSF015965">
    <property type="entry name" value="26S_Psome_Rpn1"/>
    <property type="match status" value="1"/>
</dbReference>
<dbReference type="EMBL" id="HG710997">
    <property type="protein sequence ID" value="CDJ48116.1"/>
    <property type="molecule type" value="Genomic_DNA"/>
</dbReference>
<reference evidence="7" key="2">
    <citation type="submission" date="2013-10" db="EMBL/GenBank/DDBJ databases">
        <authorList>
            <person name="Aslett M."/>
        </authorList>
    </citation>
    <scope>NUCLEOTIDE SEQUENCE [LARGE SCALE GENOMIC DNA]</scope>
    <source>
        <strain evidence="7">Houghton</strain>
    </source>
</reference>
<evidence type="ECO:0000313" key="7">
    <source>
        <dbReference type="EMBL" id="CDJ48116.1"/>
    </source>
</evidence>
<dbReference type="InterPro" id="IPR041433">
    <property type="entry name" value="RPN1_C"/>
</dbReference>
<feature type="domain" description="26S proteasome non-ATPase regulatory subunit RPN1 C-terminal" evidence="6">
    <location>
        <begin position="1014"/>
        <end position="1068"/>
    </location>
</feature>
<dbReference type="GO" id="GO:0030234">
    <property type="term" value="F:enzyme regulator activity"/>
    <property type="evidence" value="ECO:0007669"/>
    <property type="project" value="InterPro"/>
</dbReference>
<evidence type="ECO:0000259" key="5">
    <source>
        <dbReference type="Pfam" id="PF17781"/>
    </source>
</evidence>
<dbReference type="InterPro" id="IPR002015">
    <property type="entry name" value="Proteasome/cyclosome_rpt"/>
</dbReference>
<dbReference type="InterPro" id="IPR016024">
    <property type="entry name" value="ARM-type_fold"/>
</dbReference>
<dbReference type="Pfam" id="PF01851">
    <property type="entry name" value="PC_rep"/>
    <property type="match status" value="1"/>
</dbReference>
<dbReference type="AlphaFoldDB" id="U6LD60"/>
<dbReference type="GO" id="GO:0005634">
    <property type="term" value="C:nucleus"/>
    <property type="evidence" value="ECO:0007669"/>
    <property type="project" value="TreeGrafter"/>
</dbReference>
<evidence type="ECO:0000256" key="1">
    <source>
        <dbReference type="ARBA" id="ARBA00005460"/>
    </source>
</evidence>
<dbReference type="InterPro" id="IPR011989">
    <property type="entry name" value="ARM-like"/>
</dbReference>
<feature type="compositionally biased region" description="Basic and acidic residues" evidence="4">
    <location>
        <begin position="18"/>
        <end position="35"/>
    </location>
</feature>
<dbReference type="Pfam" id="PF18051">
    <property type="entry name" value="RPN1_C"/>
    <property type="match status" value="1"/>
</dbReference>
<dbReference type="InterPro" id="IPR016643">
    <property type="entry name" value="26S_Psome_Rpn1"/>
</dbReference>
<dbReference type="Gene3D" id="1.25.10.10">
    <property type="entry name" value="Leucine-rich Repeat Variant"/>
    <property type="match status" value="1"/>
</dbReference>
<dbReference type="PANTHER" id="PTHR10943">
    <property type="entry name" value="26S PROTEASOME NON-ATPASE REGULATORY SUBUNIT"/>
    <property type="match status" value="1"/>
</dbReference>
<dbReference type="VEuPathDB" id="ToxoDB:EBH_0019230"/>
<feature type="domain" description="RPN1 N-terminal" evidence="5">
    <location>
        <begin position="44"/>
        <end position="401"/>
    </location>
</feature>
<reference evidence="7" key="1">
    <citation type="submission" date="2013-10" db="EMBL/GenBank/DDBJ databases">
        <title>Genomic analysis of the causative agents of coccidiosis in chickens.</title>
        <authorList>
            <person name="Reid A.J."/>
            <person name="Blake D."/>
            <person name="Billington K."/>
            <person name="Browne H."/>
            <person name="Dunn M."/>
            <person name="Hung S."/>
            <person name="Kawahara F."/>
            <person name="Miranda-Saavedra D."/>
            <person name="Mourier T."/>
            <person name="Nagra H."/>
            <person name="Otto T.D."/>
            <person name="Rawlings N."/>
            <person name="Sanchez A."/>
            <person name="Sanders M."/>
            <person name="Subramaniam C."/>
            <person name="Tay Y."/>
            <person name="Dear P."/>
            <person name="Doerig C."/>
            <person name="Gruber A."/>
            <person name="Parkinson J."/>
            <person name="Shirley M."/>
            <person name="Wan K.L."/>
            <person name="Berriman M."/>
            <person name="Tomley F."/>
            <person name="Pain A."/>
        </authorList>
    </citation>
    <scope>NUCLEOTIDE SEQUENCE [LARGE SCALE GENOMIC DNA]</scope>
    <source>
        <strain evidence="7">Houghton</strain>
    </source>
</reference>
<evidence type="ECO:0000313" key="8">
    <source>
        <dbReference type="Proteomes" id="UP000030750"/>
    </source>
</evidence>
<feature type="compositionally biased region" description="Basic and acidic residues" evidence="4">
    <location>
        <begin position="682"/>
        <end position="694"/>
    </location>
</feature>
<feature type="region of interest" description="Disordered" evidence="4">
    <location>
        <begin position="167"/>
        <end position="197"/>
    </location>
</feature>
<comment type="similarity">
    <text evidence="1">Belongs to the proteasome subunit S2 family.</text>
</comment>
<dbReference type="PANTHER" id="PTHR10943:SF1">
    <property type="entry name" value="26S PROTEASOME NON-ATPASE REGULATORY SUBUNIT 2"/>
    <property type="match status" value="1"/>
</dbReference>
<dbReference type="GO" id="GO:0043161">
    <property type="term" value="P:proteasome-mediated ubiquitin-dependent protein catabolic process"/>
    <property type="evidence" value="ECO:0007669"/>
    <property type="project" value="TreeGrafter"/>
</dbReference>
<dbReference type="GO" id="GO:0042176">
    <property type="term" value="P:regulation of protein catabolic process"/>
    <property type="evidence" value="ECO:0007669"/>
    <property type="project" value="InterPro"/>
</dbReference>
<proteinExistence type="inferred from homology"/>
<dbReference type="GO" id="GO:0034515">
    <property type="term" value="C:proteasome storage granule"/>
    <property type="evidence" value="ECO:0007669"/>
    <property type="project" value="TreeGrafter"/>
</dbReference>
<feature type="compositionally biased region" description="Polar residues" evidence="4">
    <location>
        <begin position="167"/>
        <end position="178"/>
    </location>
</feature>
<feature type="compositionally biased region" description="Low complexity" evidence="4">
    <location>
        <begin position="715"/>
        <end position="745"/>
    </location>
</feature>
<accession>U6LD60</accession>
<evidence type="ECO:0000256" key="2">
    <source>
        <dbReference type="ARBA" id="ARBA00022737"/>
    </source>
</evidence>
<evidence type="ECO:0000256" key="4">
    <source>
        <dbReference type="SAM" id="MobiDB-lite"/>
    </source>
</evidence>
<dbReference type="InterPro" id="IPR040892">
    <property type="entry name" value="RPN1_N"/>
</dbReference>
<keyword evidence="2" id="KW-0677">Repeat</keyword>
<protein>
    <submittedName>
        <fullName evidence="7">26S proteasome non-ATPase regulatory subunit 2, putative</fullName>
    </submittedName>
</protein>
<keyword evidence="3 7" id="KW-0647">Proteasome</keyword>
<feature type="compositionally biased region" description="Basic and acidic residues" evidence="4">
    <location>
        <begin position="1"/>
        <end position="11"/>
    </location>
</feature>
<dbReference type="Proteomes" id="UP000030750">
    <property type="component" value="Unassembled WGS sequence"/>
</dbReference>
<name>U6LD60_9EIME</name>
<dbReference type="SUPFAM" id="SSF48371">
    <property type="entry name" value="ARM repeat"/>
    <property type="match status" value="1"/>
</dbReference>